<dbReference type="RefSeq" id="WP_261961355.1">
    <property type="nucleotide sequence ID" value="NZ_BAAAXA010000001.1"/>
</dbReference>
<comment type="caution">
    <text evidence="1">The sequence shown here is derived from an EMBL/GenBank/DDBJ whole genome shotgun (WGS) entry which is preliminary data.</text>
</comment>
<dbReference type="AlphaFoldDB" id="A0A9W6KET7"/>
<sequence length="257" mass="26860">MGIELSIVAGQCYASSSVNARGEDRHATSESEVELFGLGEEGLTEAVTACLGRRPDRVQIDGLLHGTHGWTPVTTTLRVASASITGVGSEPVELPLADGPRLVATAAHVWSPNGGVVAAEDVQYAIDIPNGQRLTYEHAWGVDTVESSSIEIAEDVKTNTLLALRIDLGVRIVYDAYLSGDVAVLFRDGHEGHRVWGVDVGTIMAAGGRPNGRNFAENVRVRYLAGARVVHAGPGGQVSTVGGPGIRAGADLALIHA</sequence>
<keyword evidence="2" id="KW-1185">Reference proteome</keyword>
<reference evidence="1" key="1">
    <citation type="journal article" date="2014" name="Int. J. Syst. Evol. Microbiol.">
        <title>Complete genome sequence of Corynebacterium casei LMG S-19264T (=DSM 44701T), isolated from a smear-ripened cheese.</title>
        <authorList>
            <consortium name="US DOE Joint Genome Institute (JGI-PGF)"/>
            <person name="Walter F."/>
            <person name="Albersmeier A."/>
            <person name="Kalinowski J."/>
            <person name="Ruckert C."/>
        </authorList>
    </citation>
    <scope>NUCLEOTIDE SEQUENCE</scope>
    <source>
        <strain evidence="1">VKM Ac-1321</strain>
    </source>
</reference>
<accession>A0A9W6KET7</accession>
<gene>
    <name evidence="1" type="ORF">GCM10017581_024930</name>
</gene>
<evidence type="ECO:0000313" key="1">
    <source>
        <dbReference type="EMBL" id="GLL00752.1"/>
    </source>
</evidence>
<dbReference type="EMBL" id="BSFP01000010">
    <property type="protein sequence ID" value="GLL00752.1"/>
    <property type="molecule type" value="Genomic_DNA"/>
</dbReference>
<name>A0A9W6KET7_9ACTN</name>
<evidence type="ECO:0000313" key="2">
    <source>
        <dbReference type="Proteomes" id="UP001143480"/>
    </source>
</evidence>
<organism evidence="1 2">
    <name type="scientific">Dactylosporangium matsuzakiense</name>
    <dbReference type="NCBI Taxonomy" id="53360"/>
    <lineage>
        <taxon>Bacteria</taxon>
        <taxon>Bacillati</taxon>
        <taxon>Actinomycetota</taxon>
        <taxon>Actinomycetes</taxon>
        <taxon>Micromonosporales</taxon>
        <taxon>Micromonosporaceae</taxon>
        <taxon>Dactylosporangium</taxon>
    </lineage>
</organism>
<reference evidence="1" key="2">
    <citation type="submission" date="2023-01" db="EMBL/GenBank/DDBJ databases">
        <authorList>
            <person name="Sun Q."/>
            <person name="Evtushenko L."/>
        </authorList>
    </citation>
    <scope>NUCLEOTIDE SEQUENCE</scope>
    <source>
        <strain evidence="1">VKM Ac-1321</strain>
    </source>
</reference>
<proteinExistence type="predicted"/>
<protein>
    <submittedName>
        <fullName evidence="1">Uncharacterized protein</fullName>
    </submittedName>
</protein>
<dbReference type="Proteomes" id="UP001143480">
    <property type="component" value="Unassembled WGS sequence"/>
</dbReference>